<evidence type="ECO:0000259" key="2">
    <source>
        <dbReference type="SMART" id="SM01117"/>
    </source>
</evidence>
<gene>
    <name evidence="3" type="ORF">QYF61_021582</name>
</gene>
<dbReference type="EMBL" id="JAUNZN010000007">
    <property type="protein sequence ID" value="KAK4818897.1"/>
    <property type="molecule type" value="Genomic_DNA"/>
</dbReference>
<dbReference type="Gene3D" id="3.10.120.10">
    <property type="entry name" value="Cytochrome b5-like heme/steroid binding domain"/>
    <property type="match status" value="2"/>
</dbReference>
<dbReference type="SUPFAM" id="SSF55856">
    <property type="entry name" value="Cytochrome b5-like heme/steroid binding domain"/>
    <property type="match status" value="2"/>
</dbReference>
<evidence type="ECO:0000313" key="3">
    <source>
        <dbReference type="EMBL" id="KAK4818897.1"/>
    </source>
</evidence>
<dbReference type="SMART" id="SM01117">
    <property type="entry name" value="Cyt-b5"/>
    <property type="match status" value="1"/>
</dbReference>
<dbReference type="PANTHER" id="PTHR33332">
    <property type="entry name" value="REVERSE TRANSCRIPTASE DOMAIN-CONTAINING PROTEIN"/>
    <property type="match status" value="1"/>
</dbReference>
<feature type="compositionally biased region" description="Gly residues" evidence="1">
    <location>
        <begin position="86"/>
        <end position="97"/>
    </location>
</feature>
<proteinExistence type="predicted"/>
<feature type="region of interest" description="Disordered" evidence="1">
    <location>
        <begin position="500"/>
        <end position="522"/>
    </location>
</feature>
<evidence type="ECO:0000256" key="1">
    <source>
        <dbReference type="SAM" id="MobiDB-lite"/>
    </source>
</evidence>
<dbReference type="AlphaFoldDB" id="A0AAN7RVR6"/>
<protein>
    <recommendedName>
        <fullName evidence="2">Cytochrome b5 heme-binding domain-containing protein</fullName>
    </recommendedName>
</protein>
<dbReference type="Proteomes" id="UP001333110">
    <property type="component" value="Unassembled WGS sequence"/>
</dbReference>
<feature type="domain" description="Cytochrome b5 heme-binding" evidence="2">
    <location>
        <begin position="48"/>
        <end position="278"/>
    </location>
</feature>
<keyword evidence="4" id="KW-1185">Reference proteome</keyword>
<comment type="caution">
    <text evidence="3">The sequence shown here is derived from an EMBL/GenBank/DDBJ whole genome shotgun (WGS) entry which is preliminary data.</text>
</comment>
<sequence length="522" mass="57774">MLLNVGLLALALLAAYRLYLRWGTRSGPGGAARQNQAAALPRMKRRDFSLEQLREFDGARNPRILLAVNGKVFDVTKGSKFYGPGETPGPGPGGSLGGSRPPAVPGGGPSAARRLSGGPDERRGRCWGGRRGSAAAGVPCRRGLLADGARASPPPGGRWASGRPRSVSALVASLGPLGLSRAASPVLAVRTRDRAAAACGVLPAASSLCLNPEVNARQEQIEGPYGIFAGRDASRGLATFCLDKDALRDEYDDLSDLNAVQMESVREWEMQFKVPSLRPGNPLTQSCWLKRVARCEAARVKRLGDEGIESSPAEKDLGVLVDEKLDMSQQCALTAQKANRILGWIIRNMASRSREMILSLYSALVRPHLEYCIQLWSPQHKKDMDLLEQVQRRAMKMIRGIEHLCYEERLRELGLFSLEKRRLRGDLIAAFQYLKRAYKKDGDRLFRRACNDRTRGNCCKLKEGTFRLDRRKKFFTRRVVKHWHRLPREVVDAPSLETFKPLQSKPSGKQNQVTDRTEGLTI</sequence>
<evidence type="ECO:0000313" key="4">
    <source>
        <dbReference type="Proteomes" id="UP001333110"/>
    </source>
</evidence>
<accession>A0AAN7RVR6</accession>
<organism evidence="3 4">
    <name type="scientific">Mycteria americana</name>
    <name type="common">Wood stork</name>
    <dbReference type="NCBI Taxonomy" id="33587"/>
    <lineage>
        <taxon>Eukaryota</taxon>
        <taxon>Metazoa</taxon>
        <taxon>Chordata</taxon>
        <taxon>Craniata</taxon>
        <taxon>Vertebrata</taxon>
        <taxon>Euteleostomi</taxon>
        <taxon>Archelosauria</taxon>
        <taxon>Archosauria</taxon>
        <taxon>Dinosauria</taxon>
        <taxon>Saurischia</taxon>
        <taxon>Theropoda</taxon>
        <taxon>Coelurosauria</taxon>
        <taxon>Aves</taxon>
        <taxon>Neognathae</taxon>
        <taxon>Neoaves</taxon>
        <taxon>Aequornithes</taxon>
        <taxon>Ciconiiformes</taxon>
        <taxon>Ciconiidae</taxon>
        <taxon>Mycteria</taxon>
    </lineage>
</organism>
<feature type="compositionally biased region" description="Polar residues" evidence="1">
    <location>
        <begin position="504"/>
        <end position="514"/>
    </location>
</feature>
<reference evidence="3 4" key="1">
    <citation type="journal article" date="2023" name="J. Hered.">
        <title>Chromosome-level genome of the wood stork (Mycteria americana) provides insight into avian chromosome evolution.</title>
        <authorList>
            <person name="Flamio R. Jr."/>
            <person name="Ramstad K.M."/>
        </authorList>
    </citation>
    <scope>NUCLEOTIDE SEQUENCE [LARGE SCALE GENOMIC DNA]</scope>
    <source>
        <strain evidence="3">JAX WOST 10</strain>
    </source>
</reference>
<dbReference type="InterPro" id="IPR036400">
    <property type="entry name" value="Cyt_B5-like_heme/steroid_sf"/>
</dbReference>
<dbReference type="InterPro" id="IPR001199">
    <property type="entry name" value="Cyt_B5-like_heme/steroid-bd"/>
</dbReference>
<feature type="region of interest" description="Disordered" evidence="1">
    <location>
        <begin position="82"/>
        <end position="131"/>
    </location>
</feature>
<name>A0AAN7RVR6_MYCAM</name>